<evidence type="ECO:0000313" key="2">
    <source>
        <dbReference type="EMBL" id="SQC92158.1"/>
    </source>
</evidence>
<protein>
    <recommendedName>
        <fullName evidence="4">Lipoprotein</fullName>
    </recommendedName>
</protein>
<accession>A0A2X3IIE0</accession>
<name>A0A2X3IIE0_9ENTR</name>
<dbReference type="EMBL" id="UAVU01000009">
    <property type="protein sequence ID" value="SQC92158.1"/>
    <property type="molecule type" value="Genomic_DNA"/>
</dbReference>
<gene>
    <name evidence="2" type="ORF">NCTC12120_05349</name>
</gene>
<evidence type="ECO:0008006" key="4">
    <source>
        <dbReference type="Google" id="ProtNLM"/>
    </source>
</evidence>
<feature type="transmembrane region" description="Helical" evidence="1">
    <location>
        <begin position="6"/>
        <end position="26"/>
    </location>
</feature>
<dbReference type="Proteomes" id="UP000251197">
    <property type="component" value="Unassembled WGS sequence"/>
</dbReference>
<organism evidence="2 3">
    <name type="scientific">Cedecea neteri</name>
    <dbReference type="NCBI Taxonomy" id="158822"/>
    <lineage>
        <taxon>Bacteria</taxon>
        <taxon>Pseudomonadati</taxon>
        <taxon>Pseudomonadota</taxon>
        <taxon>Gammaproteobacteria</taxon>
        <taxon>Enterobacterales</taxon>
        <taxon>Enterobacteriaceae</taxon>
        <taxon>Cedecea</taxon>
    </lineage>
</organism>
<sequence>MSLKKMLMIAVIAGCFVGGCIIYYYLYSQVIAFRDTHYYDEANN</sequence>
<keyword evidence="1" id="KW-0812">Transmembrane</keyword>
<keyword evidence="1" id="KW-1133">Transmembrane helix</keyword>
<proteinExistence type="predicted"/>
<keyword evidence="1" id="KW-0472">Membrane</keyword>
<dbReference type="PROSITE" id="PS51257">
    <property type="entry name" value="PROKAR_LIPOPROTEIN"/>
    <property type="match status" value="1"/>
</dbReference>
<evidence type="ECO:0000313" key="3">
    <source>
        <dbReference type="Proteomes" id="UP000251197"/>
    </source>
</evidence>
<dbReference type="AlphaFoldDB" id="A0A2X3IIE0"/>
<evidence type="ECO:0000256" key="1">
    <source>
        <dbReference type="SAM" id="Phobius"/>
    </source>
</evidence>
<reference evidence="2 3" key="1">
    <citation type="submission" date="2018-06" db="EMBL/GenBank/DDBJ databases">
        <authorList>
            <consortium name="Pathogen Informatics"/>
            <person name="Doyle S."/>
        </authorList>
    </citation>
    <scope>NUCLEOTIDE SEQUENCE [LARGE SCALE GENOMIC DNA]</scope>
    <source>
        <strain evidence="2 3">NCTC12120</strain>
    </source>
</reference>